<dbReference type="SUPFAM" id="SSF89919">
    <property type="entry name" value="Ribosome-binding factor A, RbfA"/>
    <property type="match status" value="1"/>
</dbReference>
<comment type="subunit">
    <text evidence="2">Monomer. Binds 30S ribosomal subunits, but not 50S ribosomal subunits or 70S ribosomes.</text>
</comment>
<dbReference type="OrthoDB" id="307788at2"/>
<comment type="caution">
    <text evidence="3">The sequence shown here is derived from an EMBL/GenBank/DDBJ whole genome shotgun (WGS) entry which is preliminary data.</text>
</comment>
<dbReference type="AlphaFoldDB" id="A0A4R8IXQ7"/>
<keyword evidence="4" id="KW-1185">Reference proteome</keyword>
<dbReference type="InterPro" id="IPR015946">
    <property type="entry name" value="KH_dom-like_a/b"/>
</dbReference>
<evidence type="ECO:0000313" key="4">
    <source>
        <dbReference type="Proteomes" id="UP000294914"/>
    </source>
</evidence>
<reference evidence="3 4" key="1">
    <citation type="submission" date="2019-03" db="EMBL/GenBank/DDBJ databases">
        <title>Genomic Encyclopedia of Type Strains, Phase IV (KMG-IV): sequencing the most valuable type-strain genomes for metagenomic binning, comparative biology and taxonomic classification.</title>
        <authorList>
            <person name="Goeker M."/>
        </authorList>
    </citation>
    <scope>NUCLEOTIDE SEQUENCE [LARGE SCALE GENOMIC DNA]</scope>
    <source>
        <strain evidence="3 4">DSM 16326</strain>
    </source>
</reference>
<organism evidence="3 4">
    <name type="scientific">Thiohalophilus thiocyanatoxydans</name>
    <dbReference type="NCBI Taxonomy" id="381308"/>
    <lineage>
        <taxon>Bacteria</taxon>
        <taxon>Pseudomonadati</taxon>
        <taxon>Pseudomonadota</taxon>
        <taxon>Gammaproteobacteria</taxon>
        <taxon>Thiohalomonadales</taxon>
        <taxon>Thiohalophilaceae</taxon>
        <taxon>Thiohalophilus</taxon>
    </lineage>
</organism>
<dbReference type="GO" id="GO:0030490">
    <property type="term" value="P:maturation of SSU-rRNA"/>
    <property type="evidence" value="ECO:0007669"/>
    <property type="project" value="UniProtKB-UniRule"/>
</dbReference>
<evidence type="ECO:0000313" key="3">
    <source>
        <dbReference type="EMBL" id="TDY02579.1"/>
    </source>
</evidence>
<sequence length="121" mass="13858">MADFSRTRRIGEQMQRELATLIQHQIKDPRLGMVTVSAVEVARDLSHAKVFITVFDDKQDIAASLEILNRASGFLRHELARSMTLRTVPVLRFVYDESMARGNELSRLIDEAVKSDKQRDE</sequence>
<dbReference type="Gene3D" id="3.30.300.20">
    <property type="match status" value="1"/>
</dbReference>
<keyword evidence="2" id="KW-0963">Cytoplasm</keyword>
<dbReference type="InterPro" id="IPR023799">
    <property type="entry name" value="RbfA_dom_sf"/>
</dbReference>
<keyword evidence="1 2" id="KW-0690">Ribosome biogenesis</keyword>
<dbReference type="RefSeq" id="WP_134081675.1">
    <property type="nucleotide sequence ID" value="NZ_SOQX01000002.1"/>
</dbReference>
<dbReference type="EMBL" id="SOQX01000002">
    <property type="protein sequence ID" value="TDY02579.1"/>
    <property type="molecule type" value="Genomic_DNA"/>
</dbReference>
<dbReference type="GO" id="GO:0005829">
    <property type="term" value="C:cytosol"/>
    <property type="evidence" value="ECO:0007669"/>
    <property type="project" value="TreeGrafter"/>
</dbReference>
<evidence type="ECO:0000256" key="1">
    <source>
        <dbReference type="ARBA" id="ARBA00022517"/>
    </source>
</evidence>
<dbReference type="Proteomes" id="UP000294914">
    <property type="component" value="Unassembled WGS sequence"/>
</dbReference>
<accession>A0A4R8IXQ7</accession>
<evidence type="ECO:0000256" key="2">
    <source>
        <dbReference type="HAMAP-Rule" id="MF_00003"/>
    </source>
</evidence>
<gene>
    <name evidence="2" type="primary">rbfA</name>
    <name evidence="3" type="ORF">EDC23_0954</name>
</gene>
<dbReference type="NCBIfam" id="TIGR00082">
    <property type="entry name" value="rbfA"/>
    <property type="match status" value="1"/>
</dbReference>
<dbReference type="PROSITE" id="PS01319">
    <property type="entry name" value="RBFA"/>
    <property type="match status" value="1"/>
</dbReference>
<dbReference type="InterPro" id="IPR000238">
    <property type="entry name" value="RbfA"/>
</dbReference>
<proteinExistence type="inferred from homology"/>
<dbReference type="PANTHER" id="PTHR33515">
    <property type="entry name" value="RIBOSOME-BINDING FACTOR A, CHLOROPLASTIC-RELATED"/>
    <property type="match status" value="1"/>
</dbReference>
<dbReference type="PANTHER" id="PTHR33515:SF1">
    <property type="entry name" value="RIBOSOME-BINDING FACTOR A, CHLOROPLASTIC-RELATED"/>
    <property type="match status" value="1"/>
</dbReference>
<comment type="similarity">
    <text evidence="2">Belongs to the RbfA family.</text>
</comment>
<comment type="function">
    <text evidence="2">One of several proteins that assist in the late maturation steps of the functional core of the 30S ribosomal subunit. Associates with free 30S ribosomal subunits (but not with 30S subunits that are part of 70S ribosomes or polysomes). Required for efficient processing of 16S rRNA. May interact with the 5'-terminal helix region of 16S rRNA.</text>
</comment>
<dbReference type="HAMAP" id="MF_00003">
    <property type="entry name" value="RbfA"/>
    <property type="match status" value="1"/>
</dbReference>
<dbReference type="GO" id="GO:0043024">
    <property type="term" value="F:ribosomal small subunit binding"/>
    <property type="evidence" value="ECO:0007669"/>
    <property type="project" value="TreeGrafter"/>
</dbReference>
<name>A0A4R8IXQ7_9GAMM</name>
<comment type="subcellular location">
    <subcellularLocation>
        <location evidence="2">Cytoplasm</location>
    </subcellularLocation>
</comment>
<dbReference type="Pfam" id="PF02033">
    <property type="entry name" value="RBFA"/>
    <property type="match status" value="1"/>
</dbReference>
<dbReference type="InterPro" id="IPR020053">
    <property type="entry name" value="Ribosome-bd_factorA_CS"/>
</dbReference>
<protein>
    <recommendedName>
        <fullName evidence="2">Ribosome-binding factor A</fullName>
    </recommendedName>
</protein>